<reference evidence="1" key="1">
    <citation type="submission" date="2013-07" db="EMBL/GenBank/DDBJ databases">
        <authorList>
            <person name="Geib S."/>
        </authorList>
    </citation>
    <scope>NUCLEOTIDE SEQUENCE</scope>
</reference>
<evidence type="ECO:0000313" key="1">
    <source>
        <dbReference type="EMBL" id="JAB85442.1"/>
    </source>
</evidence>
<dbReference type="EMBL" id="GAMC01021109">
    <property type="protein sequence ID" value="JAB85446.1"/>
    <property type="molecule type" value="mRNA"/>
</dbReference>
<reference evidence="1" key="2">
    <citation type="journal article" date="2014" name="BMC Genomics">
        <title>A genomic perspective to assessing quality of mass-reared SIT flies used in Mediterranean fruit fly (Ceratitis capitata) eradication in California.</title>
        <authorList>
            <person name="Calla B."/>
            <person name="Hall B."/>
            <person name="Hou S."/>
            <person name="Geib S.M."/>
        </authorList>
    </citation>
    <scope>NUCLEOTIDE SEQUENCE</scope>
</reference>
<accession>W8AIH0</accession>
<dbReference type="EMBL" id="GAMC01021113">
    <property type="protein sequence ID" value="JAB85442.1"/>
    <property type="molecule type" value="mRNA"/>
</dbReference>
<proteinExistence type="evidence at transcript level"/>
<dbReference type="AlphaFoldDB" id="W8AIH0"/>
<name>W8AIH0_CERCA</name>
<dbReference type="EMBL" id="GAMC01021111">
    <property type="protein sequence ID" value="JAB85444.1"/>
    <property type="molecule type" value="mRNA"/>
</dbReference>
<protein>
    <submittedName>
        <fullName evidence="1">Uncharacterized protein</fullName>
    </submittedName>
</protein>
<organism evidence="1">
    <name type="scientific">Ceratitis capitata</name>
    <name type="common">Mediterranean fruit fly</name>
    <name type="synonym">Tephritis capitata</name>
    <dbReference type="NCBI Taxonomy" id="7213"/>
    <lineage>
        <taxon>Eukaryota</taxon>
        <taxon>Metazoa</taxon>
        <taxon>Ecdysozoa</taxon>
        <taxon>Arthropoda</taxon>
        <taxon>Hexapoda</taxon>
        <taxon>Insecta</taxon>
        <taxon>Pterygota</taxon>
        <taxon>Neoptera</taxon>
        <taxon>Endopterygota</taxon>
        <taxon>Diptera</taxon>
        <taxon>Brachycera</taxon>
        <taxon>Muscomorpha</taxon>
        <taxon>Tephritoidea</taxon>
        <taxon>Tephritidae</taxon>
        <taxon>Ceratitis</taxon>
        <taxon>Ceratitis</taxon>
    </lineage>
</organism>
<sequence>MLCSDWRNRCLTKKITVDWSQTFYCFCLLHVLGPSAGEIHMRLDFSFRFIAALCVVPAMKVVSKTAVGRDIFCSFAFVYIFVAEKQVNMFVFSFSLLEKVSENVIDEPRSTFKFIPQNRSSFKLLQRLSY</sequence>